<dbReference type="Proteomes" id="UP000535415">
    <property type="component" value="Unassembled WGS sequence"/>
</dbReference>
<evidence type="ECO:0008006" key="4">
    <source>
        <dbReference type="Google" id="ProtNLM"/>
    </source>
</evidence>
<dbReference type="RefSeq" id="WP_183529276.1">
    <property type="nucleotide sequence ID" value="NZ_JACIJM010000006.1"/>
</dbReference>
<evidence type="ECO:0000313" key="3">
    <source>
        <dbReference type="Proteomes" id="UP000535415"/>
    </source>
</evidence>
<name>A0A7W9BLW6_9RHOB</name>
<evidence type="ECO:0000313" key="2">
    <source>
        <dbReference type="EMBL" id="MBB5722732.1"/>
    </source>
</evidence>
<feature type="region of interest" description="Disordered" evidence="1">
    <location>
        <begin position="666"/>
        <end position="750"/>
    </location>
</feature>
<accession>A0A7W9BLW6</accession>
<evidence type="ECO:0000256" key="1">
    <source>
        <dbReference type="SAM" id="MobiDB-lite"/>
    </source>
</evidence>
<feature type="compositionally biased region" description="Acidic residues" evidence="1">
    <location>
        <begin position="736"/>
        <end position="750"/>
    </location>
</feature>
<feature type="compositionally biased region" description="Low complexity" evidence="1">
    <location>
        <begin position="340"/>
        <end position="352"/>
    </location>
</feature>
<protein>
    <recommendedName>
        <fullName evidence="4">Type IV pilus biogenesis protein PilP</fullName>
    </recommendedName>
</protein>
<comment type="caution">
    <text evidence="2">The sequence shown here is derived from an EMBL/GenBank/DDBJ whole genome shotgun (WGS) entry which is preliminary data.</text>
</comment>
<feature type="compositionally biased region" description="Basic and acidic residues" evidence="1">
    <location>
        <begin position="258"/>
        <end position="271"/>
    </location>
</feature>
<sequence length="923" mass="96150">MTPNFALSLSFDGIRLLHRVKEGWALAGEVFLDTPDLGAAMKSLRDTANKLEPDGLRTKLLLPNDQIKYIEIDSTRTSLDDIHAAIDGATAVPLGDLVIDFERTGGRTQIAAVARQTLEESESFAKEHGFAPMTFVAVAEPLTFSTEVFFGPTKHARTVLGADVEITRDDSPAVVTPVHVLPGFLTASAPDPTPVMDDIQVEESDVDAPETADDAADEPETVKDETDDVEVTETAAEDEPELVFRRDRIPTPPADSDADAKPDAPVEKPEQSKSAPTEDEPVFASRSRGVEITSVRRVPDPDPSDTEEPGVTEPADDSPIGFFTRIASTEPDATTPPKPLTTTPPEQAAAPAIVPVKTSPVDDKPERANPLAPLFAWYKQRKAQPKPEVSKADLAIIGANGKKSASAVGGKPKHLGLIMTAVLLAVMLIAALWASSRTEGGIAGLFRTQAVADATLVDPVDISAPIIVDAAAADTDTTSITADPPGTVLSPADAARIYAATGVWQRAPRLPDGTDAENLDGLISIATLPAIPTNPQPEGPDLIVAAPDRTILAPPNPISPNRPVQRDARGFILAPPNGTILPTGVWIYGRKPAITPPTRPTDEVVPAAAVPAEDAETPVEDDAAETTDETIDVLETPETTPADATDVDAAAPVETTEDDTIVIAGAPSLTPPLRPGSAAPDSTVADGDLLGNNPELASFRPSTRPDGLVPAPPPEPFADPDLAGLRPSVRPADLDTPTEEEVAEDEPEVEEVVPLTPDISSIVASIAAAAPPSQIVAPTRSAIVASPRPGSRPRNFSQVVSSAQTLAARQQSRNAAASTAAAAVPATPAAPVATAPARASGPTAASVAQAATLSNAINLRNMNLVGVYGRPGNRRALIRLSNGRFVKVGVGSSLDGGQVTAIGDSALNFVKRGQTYALQMPSG</sequence>
<proteinExistence type="predicted"/>
<feature type="compositionally biased region" description="Acidic residues" evidence="1">
    <location>
        <begin position="302"/>
        <end position="316"/>
    </location>
</feature>
<dbReference type="EMBL" id="JACIJM010000006">
    <property type="protein sequence ID" value="MBB5722732.1"/>
    <property type="molecule type" value="Genomic_DNA"/>
</dbReference>
<keyword evidence="3" id="KW-1185">Reference proteome</keyword>
<feature type="region of interest" description="Disordered" evidence="1">
    <location>
        <begin position="204"/>
        <end position="352"/>
    </location>
</feature>
<gene>
    <name evidence="2" type="ORF">FHS72_002362</name>
</gene>
<reference evidence="2 3" key="1">
    <citation type="submission" date="2020-08" db="EMBL/GenBank/DDBJ databases">
        <title>Genomic Encyclopedia of Type Strains, Phase IV (KMG-IV): sequencing the most valuable type-strain genomes for metagenomic binning, comparative biology and taxonomic classification.</title>
        <authorList>
            <person name="Goeker M."/>
        </authorList>
    </citation>
    <scope>NUCLEOTIDE SEQUENCE [LARGE SCALE GENOMIC DNA]</scope>
    <source>
        <strain evidence="2 3">DSM 101064</strain>
    </source>
</reference>
<dbReference type="AlphaFoldDB" id="A0A7W9BLW6"/>
<feature type="compositionally biased region" description="Acidic residues" evidence="1">
    <location>
        <begin position="204"/>
        <end position="241"/>
    </location>
</feature>
<organism evidence="2 3">
    <name type="scientific">Yoonia ponticola</name>
    <dbReference type="NCBI Taxonomy" id="1524255"/>
    <lineage>
        <taxon>Bacteria</taxon>
        <taxon>Pseudomonadati</taxon>
        <taxon>Pseudomonadota</taxon>
        <taxon>Alphaproteobacteria</taxon>
        <taxon>Rhodobacterales</taxon>
        <taxon>Paracoccaceae</taxon>
        <taxon>Yoonia</taxon>
    </lineage>
</organism>